<dbReference type="Pfam" id="PF09600">
    <property type="entry name" value="Cyd_oper_YbgE"/>
    <property type="match status" value="1"/>
</dbReference>
<keyword evidence="1" id="KW-1133">Transmembrane helix</keyword>
<name>A0ABN9J2B4_9RALS</name>
<proteinExistence type="predicted"/>
<accession>A0ABN9J2B4</accession>
<gene>
    <name evidence="2" type="ORF">LMG19083_02994</name>
</gene>
<evidence type="ECO:0008006" key="4">
    <source>
        <dbReference type="Google" id="ProtNLM"/>
    </source>
</evidence>
<reference evidence="2 3" key="1">
    <citation type="submission" date="2023-07" db="EMBL/GenBank/DDBJ databases">
        <authorList>
            <person name="Peeters C."/>
        </authorList>
    </citation>
    <scope>NUCLEOTIDE SEQUENCE [LARGE SCALE GENOMIC DNA]</scope>
    <source>
        <strain evidence="2 3">LMG 19083</strain>
    </source>
</reference>
<evidence type="ECO:0000313" key="2">
    <source>
        <dbReference type="EMBL" id="CAJ0797316.1"/>
    </source>
</evidence>
<protein>
    <recommendedName>
        <fullName evidence="4">Cyd operon protein YbgE</fullName>
    </recommendedName>
</protein>
<keyword evidence="3" id="KW-1185">Reference proteome</keyword>
<dbReference type="EMBL" id="CATZBU010000006">
    <property type="protein sequence ID" value="CAJ0797316.1"/>
    <property type="molecule type" value="Genomic_DNA"/>
</dbReference>
<feature type="transmembrane region" description="Helical" evidence="1">
    <location>
        <begin position="12"/>
        <end position="30"/>
    </location>
</feature>
<dbReference type="InterPro" id="IPR011846">
    <property type="entry name" value="Cyd_oper_YbgE"/>
</dbReference>
<dbReference type="RefSeq" id="WP_316666530.1">
    <property type="nucleotide sequence ID" value="NZ_CATZBU010000006.1"/>
</dbReference>
<organism evidence="2 3">
    <name type="scientific">Ralstonia psammae</name>
    <dbReference type="NCBI Taxonomy" id="3058598"/>
    <lineage>
        <taxon>Bacteria</taxon>
        <taxon>Pseudomonadati</taxon>
        <taxon>Pseudomonadota</taxon>
        <taxon>Betaproteobacteria</taxon>
        <taxon>Burkholderiales</taxon>
        <taxon>Burkholderiaceae</taxon>
        <taxon>Ralstonia</taxon>
    </lineage>
</organism>
<evidence type="ECO:0000313" key="3">
    <source>
        <dbReference type="Proteomes" id="UP001189813"/>
    </source>
</evidence>
<evidence type="ECO:0000256" key="1">
    <source>
        <dbReference type="SAM" id="Phobius"/>
    </source>
</evidence>
<feature type="transmembrane region" description="Helical" evidence="1">
    <location>
        <begin position="42"/>
        <end position="61"/>
    </location>
</feature>
<keyword evidence="1" id="KW-0472">Membrane</keyword>
<sequence length="90" mass="9674">MNATDKPHVHVASLAAGLLVMAVGTVYPYILANRDGHADHGLAMLLFWAMSAGLVRGVGFVPRHKVWRVLFSGWACALALTLFGLLRAFG</sequence>
<dbReference type="Proteomes" id="UP001189813">
    <property type="component" value="Unassembled WGS sequence"/>
</dbReference>
<keyword evidence="1" id="KW-0812">Transmembrane</keyword>
<feature type="transmembrane region" description="Helical" evidence="1">
    <location>
        <begin position="67"/>
        <end position="86"/>
    </location>
</feature>
<comment type="caution">
    <text evidence="2">The sequence shown here is derived from an EMBL/GenBank/DDBJ whole genome shotgun (WGS) entry which is preliminary data.</text>
</comment>